<name>H2KQJ9_CLOSI</name>
<keyword evidence="2" id="KW-0677">Repeat</keyword>
<comment type="subunit">
    <text evidence="4">Oligomeric complex composed of two heavy chains and two light chains.</text>
</comment>
<keyword evidence="1 4" id="KW-0963">Cytoplasm</keyword>
<proteinExistence type="inferred from homology"/>
<evidence type="ECO:0000256" key="2">
    <source>
        <dbReference type="ARBA" id="ARBA00022737"/>
    </source>
</evidence>
<organism evidence="7 8">
    <name type="scientific">Clonorchis sinensis</name>
    <name type="common">Chinese liver fluke</name>
    <dbReference type="NCBI Taxonomy" id="79923"/>
    <lineage>
        <taxon>Eukaryota</taxon>
        <taxon>Metazoa</taxon>
        <taxon>Spiralia</taxon>
        <taxon>Lophotrochozoa</taxon>
        <taxon>Platyhelminthes</taxon>
        <taxon>Trematoda</taxon>
        <taxon>Digenea</taxon>
        <taxon>Opisthorchiida</taxon>
        <taxon>Opisthorchiata</taxon>
        <taxon>Opisthorchiidae</taxon>
        <taxon>Clonorchis</taxon>
    </lineage>
</organism>
<dbReference type="GO" id="GO:0019894">
    <property type="term" value="F:kinesin binding"/>
    <property type="evidence" value="ECO:0007669"/>
    <property type="project" value="TreeGrafter"/>
</dbReference>
<dbReference type="InterPro" id="IPR002151">
    <property type="entry name" value="Kinesin_light"/>
</dbReference>
<evidence type="ECO:0000313" key="7">
    <source>
        <dbReference type="EMBL" id="GAA42874.2"/>
    </source>
</evidence>
<dbReference type="Gene3D" id="1.25.40.10">
    <property type="entry name" value="Tetratricopeptide repeat domain"/>
    <property type="match status" value="1"/>
</dbReference>
<keyword evidence="4" id="KW-0493">Microtubule</keyword>
<dbReference type="AlphaFoldDB" id="H2KQJ9"/>
<accession>H2KQJ9</accession>
<evidence type="ECO:0000256" key="4">
    <source>
        <dbReference type="RuleBase" id="RU367020"/>
    </source>
</evidence>
<gene>
    <name evidence="7" type="ORF">CLF_104116</name>
</gene>
<keyword evidence="5" id="KW-0175">Coiled coil</keyword>
<dbReference type="GO" id="GO:0005871">
    <property type="term" value="C:kinesin complex"/>
    <property type="evidence" value="ECO:0007669"/>
    <property type="project" value="UniProtKB-UniRule"/>
</dbReference>
<dbReference type="GO" id="GO:0005874">
    <property type="term" value="C:microtubule"/>
    <property type="evidence" value="ECO:0007669"/>
    <property type="project" value="UniProtKB-UniRule"/>
</dbReference>
<dbReference type="GO" id="GO:0005737">
    <property type="term" value="C:cytoplasm"/>
    <property type="evidence" value="ECO:0007669"/>
    <property type="project" value="TreeGrafter"/>
</dbReference>
<dbReference type="GO" id="GO:0007018">
    <property type="term" value="P:microtubule-based movement"/>
    <property type="evidence" value="ECO:0007669"/>
    <property type="project" value="TreeGrafter"/>
</dbReference>
<dbReference type="PANTHER" id="PTHR45783:SF3">
    <property type="entry name" value="KINESIN LIGHT CHAIN"/>
    <property type="match status" value="1"/>
</dbReference>
<sequence length="484" mass="55904">MHAFDKVMNTSRGDAESERSSTTSSTLSEESERNIGATTNSNIRSEDLYLLCSKDWAKEARINLSVLSDRQNFTYNLLLSEFSALGTLEDHIRSWRKLLMVDRSRDKIDAGLFETELISDLCTLLEQMFCEKLQLDMQYDRLVEENMWLSEQRDVLKERLNKLNDNLRDVEAERNVQQFIYKMRHREQEAPQTKLQLMEHDVDESDCISELISTEMKGVYRLAVKYITEGRLDVAVAMCTKLLRDPSRTHRLSPFDHGVINFLLGIILGQKGRLKESMTNMEDALETFEMEVGHEHPSLSGVLARLAEGSLEMNNYKEAENYLQRALTIKRKSLGENHDEVTKMQVDLCGALVQSEKNQEAVDLSQRTLDILMTKYPPNDPMVIKTKTLLSRAQFNLNQIDESYDRVKSVLKECFARSEGRTIVDLMEAPPMEKQLTQIDLCSLYDRLENKQEVDLLQLLRDIYKAQGNQEAFTQLGYLLDIRL</sequence>
<keyword evidence="8" id="KW-1185">Reference proteome</keyword>
<keyword evidence="4" id="KW-0505">Motor protein</keyword>
<reference evidence="7" key="1">
    <citation type="journal article" date="2011" name="Genome Biol.">
        <title>The draft genome of the carcinogenic human liver fluke Clonorchis sinensis.</title>
        <authorList>
            <person name="Wang X."/>
            <person name="Chen W."/>
            <person name="Huang Y."/>
            <person name="Sun J."/>
            <person name="Men J."/>
            <person name="Liu H."/>
            <person name="Luo F."/>
            <person name="Guo L."/>
            <person name="Lv X."/>
            <person name="Deng C."/>
            <person name="Zhou C."/>
            <person name="Fan Y."/>
            <person name="Li X."/>
            <person name="Huang L."/>
            <person name="Hu Y."/>
            <person name="Liang C."/>
            <person name="Hu X."/>
            <person name="Xu J."/>
            <person name="Yu X."/>
        </authorList>
    </citation>
    <scope>NUCLEOTIDE SEQUENCE [LARGE SCALE GENOMIC DNA]</scope>
    <source>
        <strain evidence="7">Henan</strain>
    </source>
</reference>
<comment type="function">
    <text evidence="4">Kinesin is a microtubule-associated force-producing protein that play a role in organelle transport.</text>
</comment>
<keyword evidence="4" id="KW-0206">Cytoskeleton</keyword>
<evidence type="ECO:0000256" key="1">
    <source>
        <dbReference type="ARBA" id="ARBA00022490"/>
    </source>
</evidence>
<dbReference type="InterPro" id="IPR011990">
    <property type="entry name" value="TPR-like_helical_dom_sf"/>
</dbReference>
<protein>
    <recommendedName>
        <fullName evidence="4">Kinesin light chain</fullName>
    </recommendedName>
</protein>
<dbReference type="PANTHER" id="PTHR45783">
    <property type="entry name" value="KINESIN LIGHT CHAIN"/>
    <property type="match status" value="1"/>
</dbReference>
<reference key="2">
    <citation type="submission" date="2011-10" db="EMBL/GenBank/DDBJ databases">
        <title>The genome and transcriptome sequence of Clonorchis sinensis provide insights into the carcinogenic liver fluke.</title>
        <authorList>
            <person name="Wang X."/>
            <person name="Huang Y."/>
            <person name="Chen W."/>
            <person name="Liu H."/>
            <person name="Guo L."/>
            <person name="Chen Y."/>
            <person name="Luo F."/>
            <person name="Zhou W."/>
            <person name="Sun J."/>
            <person name="Mao Q."/>
            <person name="Liang P."/>
            <person name="Zhou C."/>
            <person name="Tian Y."/>
            <person name="Men J."/>
            <person name="Lv X."/>
            <person name="Huang L."/>
            <person name="Zhou J."/>
            <person name="Hu Y."/>
            <person name="Li R."/>
            <person name="Zhang F."/>
            <person name="Lei H."/>
            <person name="Li X."/>
            <person name="Hu X."/>
            <person name="Liang C."/>
            <person name="Xu J."/>
            <person name="Wu Z."/>
            <person name="Yu X."/>
        </authorList>
    </citation>
    <scope>NUCLEOTIDE SEQUENCE</scope>
    <source>
        <strain>Henan</strain>
    </source>
</reference>
<dbReference type="Pfam" id="PF13424">
    <property type="entry name" value="TPR_12"/>
    <property type="match status" value="1"/>
</dbReference>
<dbReference type="PRINTS" id="PR00381">
    <property type="entry name" value="KINESINLIGHT"/>
</dbReference>
<comment type="similarity">
    <text evidence="4">Belongs to the kinesin light chain family.</text>
</comment>
<dbReference type="EMBL" id="DF143016">
    <property type="protein sequence ID" value="GAA42874.2"/>
    <property type="molecule type" value="Genomic_DNA"/>
</dbReference>
<evidence type="ECO:0000313" key="8">
    <source>
        <dbReference type="Proteomes" id="UP000008909"/>
    </source>
</evidence>
<evidence type="ECO:0000256" key="6">
    <source>
        <dbReference type="SAM" id="MobiDB-lite"/>
    </source>
</evidence>
<keyword evidence="3" id="KW-0802">TPR repeat</keyword>
<dbReference type="SUPFAM" id="SSF48452">
    <property type="entry name" value="TPR-like"/>
    <property type="match status" value="1"/>
</dbReference>
<evidence type="ECO:0000256" key="3">
    <source>
        <dbReference type="ARBA" id="ARBA00022803"/>
    </source>
</evidence>
<feature type="region of interest" description="Disordered" evidence="6">
    <location>
        <begin position="1"/>
        <end position="38"/>
    </location>
</feature>
<feature type="coiled-coil region" evidence="5">
    <location>
        <begin position="146"/>
        <end position="173"/>
    </location>
</feature>
<evidence type="ECO:0000256" key="5">
    <source>
        <dbReference type="SAM" id="Coils"/>
    </source>
</evidence>
<comment type="subcellular location">
    <subcellularLocation>
        <location evidence="4">Cytoplasm</location>
        <location evidence="4">Cytoskeleton</location>
    </subcellularLocation>
</comment>
<dbReference type="Proteomes" id="UP000008909">
    <property type="component" value="Unassembled WGS sequence"/>
</dbReference>